<dbReference type="Gene3D" id="1.10.3630.10">
    <property type="entry name" value="yeast vps74-n-term truncation variant domain like"/>
    <property type="match status" value="1"/>
</dbReference>
<dbReference type="OrthoDB" id="4962633at2"/>
<protein>
    <recommendedName>
        <fullName evidence="7">GPP34 family phosphoprotein</fullName>
    </recommendedName>
</protein>
<evidence type="ECO:0000256" key="3">
    <source>
        <dbReference type="ARBA" id="ARBA00023121"/>
    </source>
</evidence>
<sequence length="220" mass="24144">MSVTLGEEIMLLSLDDVSGVAKDRSSAGWAVAGGTLLELAMRYRVRVAGGLVSLTDTSTTRVPLLDDRLERLAEWAGRRGGGKVTDWLTKDQSTAVRATVESLCDRRLVVEERHRTLGIFPVRRYPEADGSVERELRDRLNRVVLEGSRPDDRTSALVALLHGARLHGITFPGVPRKEIEPRMAAIAEGKWVADSVRRAIRDMQATMTAITTTTVIVAVS</sequence>
<dbReference type="Pfam" id="PF05719">
    <property type="entry name" value="GPP34"/>
    <property type="match status" value="1"/>
</dbReference>
<evidence type="ECO:0000313" key="6">
    <source>
        <dbReference type="Proteomes" id="UP000054011"/>
    </source>
</evidence>
<dbReference type="InterPro" id="IPR038261">
    <property type="entry name" value="GPP34-like_sf"/>
</dbReference>
<reference evidence="5 6" key="1">
    <citation type="submission" date="2015-11" db="EMBL/GenBank/DDBJ databases">
        <title>Genome-wide analysis reveals the secondary metabolome in Streptomyces kanasensis ZX01.</title>
        <authorList>
            <person name="Zhang G."/>
            <person name="Han L."/>
            <person name="Feng J."/>
            <person name="Zhang X."/>
        </authorList>
    </citation>
    <scope>NUCLEOTIDE SEQUENCE [LARGE SCALE GENOMIC DNA]</scope>
    <source>
        <strain evidence="5 6">ZX01</strain>
    </source>
</reference>
<accession>A0A100Y6U7</accession>
<dbReference type="GO" id="GO:0005737">
    <property type="term" value="C:cytoplasm"/>
    <property type="evidence" value="ECO:0007669"/>
    <property type="project" value="UniProtKB-ARBA"/>
</dbReference>
<gene>
    <name evidence="5" type="ORF">ATE80_11395</name>
</gene>
<dbReference type="GO" id="GO:0012505">
    <property type="term" value="C:endomembrane system"/>
    <property type="evidence" value="ECO:0007669"/>
    <property type="project" value="UniProtKB-ARBA"/>
</dbReference>
<proteinExistence type="predicted"/>
<evidence type="ECO:0000256" key="1">
    <source>
        <dbReference type="ARBA" id="ARBA00004255"/>
    </source>
</evidence>
<dbReference type="GO" id="GO:0070273">
    <property type="term" value="F:phosphatidylinositol-4-phosphate binding"/>
    <property type="evidence" value="ECO:0007669"/>
    <property type="project" value="InterPro"/>
</dbReference>
<organism evidence="5 6">
    <name type="scientific">Streptomyces kanasensis</name>
    <dbReference type="NCBI Taxonomy" id="936756"/>
    <lineage>
        <taxon>Bacteria</taxon>
        <taxon>Bacillati</taxon>
        <taxon>Actinomycetota</taxon>
        <taxon>Actinomycetes</taxon>
        <taxon>Kitasatosporales</taxon>
        <taxon>Streptomycetaceae</taxon>
        <taxon>Streptomyces</taxon>
    </lineage>
</organism>
<dbReference type="STRING" id="936756.ATE80_11395"/>
<evidence type="ECO:0000256" key="2">
    <source>
        <dbReference type="ARBA" id="ARBA00023034"/>
    </source>
</evidence>
<keyword evidence="6" id="KW-1185">Reference proteome</keyword>
<keyword evidence="3" id="KW-0446">Lipid-binding</keyword>
<dbReference type="AlphaFoldDB" id="A0A100Y6U7"/>
<comment type="subcellular location">
    <subcellularLocation>
        <location evidence="1">Golgi apparatus membrane</location>
        <topology evidence="1">Peripheral membrane protein</topology>
        <orientation evidence="1">Cytoplasmic side</orientation>
    </subcellularLocation>
</comment>
<dbReference type="RefSeq" id="WP_058942068.1">
    <property type="nucleotide sequence ID" value="NZ_LNSV01000022.1"/>
</dbReference>
<name>A0A100Y6U7_9ACTN</name>
<comment type="caution">
    <text evidence="5">The sequence shown here is derived from an EMBL/GenBank/DDBJ whole genome shotgun (WGS) entry which is preliminary data.</text>
</comment>
<dbReference type="EMBL" id="LNSV01000022">
    <property type="protein sequence ID" value="KUH38732.1"/>
    <property type="molecule type" value="Genomic_DNA"/>
</dbReference>
<keyword evidence="2" id="KW-0333">Golgi apparatus</keyword>
<evidence type="ECO:0000256" key="4">
    <source>
        <dbReference type="ARBA" id="ARBA00023136"/>
    </source>
</evidence>
<evidence type="ECO:0000313" key="5">
    <source>
        <dbReference type="EMBL" id="KUH38732.1"/>
    </source>
</evidence>
<dbReference type="Proteomes" id="UP000054011">
    <property type="component" value="Unassembled WGS sequence"/>
</dbReference>
<evidence type="ECO:0008006" key="7">
    <source>
        <dbReference type="Google" id="ProtNLM"/>
    </source>
</evidence>
<dbReference type="InterPro" id="IPR008628">
    <property type="entry name" value="GPP34-like"/>
</dbReference>
<keyword evidence="4" id="KW-0472">Membrane</keyword>